<dbReference type="InterPro" id="IPR021269">
    <property type="entry name" value="DUF2848"/>
</dbReference>
<dbReference type="InterPro" id="IPR036663">
    <property type="entry name" value="Fumarylacetoacetase_C_sf"/>
</dbReference>
<dbReference type="OrthoDB" id="9792678at2"/>
<proteinExistence type="predicted"/>
<evidence type="ECO:0000313" key="2">
    <source>
        <dbReference type="Proteomes" id="UP000229498"/>
    </source>
</evidence>
<dbReference type="AlphaFoldDB" id="A0A2M9G390"/>
<accession>A0A2M9G390</accession>
<organism evidence="1 2">
    <name type="scientific">Minwuia thermotolerans</name>
    <dbReference type="NCBI Taxonomy" id="2056226"/>
    <lineage>
        <taxon>Bacteria</taxon>
        <taxon>Pseudomonadati</taxon>
        <taxon>Pseudomonadota</taxon>
        <taxon>Alphaproteobacteria</taxon>
        <taxon>Minwuiales</taxon>
        <taxon>Minwuiaceae</taxon>
        <taxon>Minwuia</taxon>
    </lineage>
</organism>
<dbReference type="SUPFAM" id="SSF56529">
    <property type="entry name" value="FAH"/>
    <property type="match status" value="1"/>
</dbReference>
<gene>
    <name evidence="1" type="ORF">CVT23_09525</name>
</gene>
<reference evidence="1 2" key="1">
    <citation type="submission" date="2017-11" db="EMBL/GenBank/DDBJ databases">
        <title>Draft genome sequence of Rhizobiales bacterium SY3-13.</title>
        <authorList>
            <person name="Sun C."/>
        </authorList>
    </citation>
    <scope>NUCLEOTIDE SEQUENCE [LARGE SCALE GENOMIC DNA]</scope>
    <source>
        <strain evidence="1 2">SY3-13</strain>
    </source>
</reference>
<protein>
    <submittedName>
        <fullName evidence="1">DUF2848 domain-containing protein</fullName>
    </submittedName>
</protein>
<dbReference type="EMBL" id="PHIG01000031">
    <property type="protein sequence ID" value="PJK30146.1"/>
    <property type="molecule type" value="Genomic_DNA"/>
</dbReference>
<dbReference type="Proteomes" id="UP000229498">
    <property type="component" value="Unassembled WGS sequence"/>
</dbReference>
<keyword evidence="2" id="KW-1185">Reference proteome</keyword>
<name>A0A2M9G390_9PROT</name>
<dbReference type="Pfam" id="PF11010">
    <property type="entry name" value="DUF2848"/>
    <property type="match status" value="1"/>
</dbReference>
<comment type="caution">
    <text evidence="1">The sequence shown here is derived from an EMBL/GenBank/DDBJ whole genome shotgun (WGS) entry which is preliminary data.</text>
</comment>
<sequence>MAGWTGRDEAAVLAHIEELKELGVKPPASVPVFYPLSPDRLTQAGRIHVSGPGTSGEVEYFLLSHGGETWVGLGSDHTDRDLESVSVTLSKQICDKPLAAALWRLEDVAPHWDRLRLSAWCDFGEGEVLYQQATLDAMREPAELIARGFGADGLPDGTIMFGGAPSAIGGIRPAANFRMELADPMLGRSLTHAYTVEELRVPG</sequence>
<dbReference type="GO" id="GO:0003824">
    <property type="term" value="F:catalytic activity"/>
    <property type="evidence" value="ECO:0007669"/>
    <property type="project" value="InterPro"/>
</dbReference>
<evidence type="ECO:0000313" key="1">
    <source>
        <dbReference type="EMBL" id="PJK30146.1"/>
    </source>
</evidence>